<gene>
    <name evidence="2" type="ORF">RFI_05250</name>
</gene>
<evidence type="ECO:0000313" key="2">
    <source>
        <dbReference type="EMBL" id="ETO31867.1"/>
    </source>
</evidence>
<feature type="compositionally biased region" description="Basic and acidic residues" evidence="1">
    <location>
        <begin position="168"/>
        <end position="183"/>
    </location>
</feature>
<protein>
    <submittedName>
        <fullName evidence="2">Uncharacterized protein</fullName>
    </submittedName>
</protein>
<feature type="compositionally biased region" description="Basic and acidic residues" evidence="1">
    <location>
        <begin position="31"/>
        <end position="40"/>
    </location>
</feature>
<dbReference type="EMBL" id="ASPP01004642">
    <property type="protein sequence ID" value="ETO31867.1"/>
    <property type="molecule type" value="Genomic_DNA"/>
</dbReference>
<organism evidence="2 3">
    <name type="scientific">Reticulomyxa filosa</name>
    <dbReference type="NCBI Taxonomy" id="46433"/>
    <lineage>
        <taxon>Eukaryota</taxon>
        <taxon>Sar</taxon>
        <taxon>Rhizaria</taxon>
        <taxon>Retaria</taxon>
        <taxon>Foraminifera</taxon>
        <taxon>Monothalamids</taxon>
        <taxon>Reticulomyxidae</taxon>
        <taxon>Reticulomyxa</taxon>
    </lineage>
</organism>
<feature type="compositionally biased region" description="Basic and acidic residues" evidence="1">
    <location>
        <begin position="54"/>
        <end position="63"/>
    </location>
</feature>
<dbReference type="AlphaFoldDB" id="X6P2U2"/>
<feature type="region of interest" description="Disordered" evidence="1">
    <location>
        <begin position="168"/>
        <end position="198"/>
    </location>
</feature>
<dbReference type="Proteomes" id="UP000023152">
    <property type="component" value="Unassembled WGS sequence"/>
</dbReference>
<comment type="caution">
    <text evidence="2">The sequence shown here is derived from an EMBL/GenBank/DDBJ whole genome shotgun (WGS) entry which is preliminary data.</text>
</comment>
<accession>X6P2U2</accession>
<keyword evidence="3" id="KW-1185">Reference proteome</keyword>
<name>X6P2U2_RETFI</name>
<proteinExistence type="predicted"/>
<evidence type="ECO:0000256" key="1">
    <source>
        <dbReference type="SAM" id="MobiDB-lite"/>
    </source>
</evidence>
<evidence type="ECO:0000313" key="3">
    <source>
        <dbReference type="Proteomes" id="UP000023152"/>
    </source>
</evidence>
<sequence>MSALVHYSDSSNSETEIADDKTTSKVVMTESVKELTETSLRKRQRSQMSDDSDVDKSESDDGHVGPSPTKRRRKIVISNRDCKSNILELQLSNVGSDNGSSSINNQANNKQLKNVEVEIEAQFDKHKDKFNDEQREKIENKKILKQLHNMEMDRVKYARLLIAESTNKVKDPKEEHKKKFNTKEKRKRKLGQVNRDGSVVEEEKRLLRQMTGKYIGGQ</sequence>
<feature type="region of interest" description="Disordered" evidence="1">
    <location>
        <begin position="1"/>
        <end position="77"/>
    </location>
</feature>
<reference evidence="2 3" key="1">
    <citation type="journal article" date="2013" name="Curr. Biol.">
        <title>The Genome of the Foraminiferan Reticulomyxa filosa.</title>
        <authorList>
            <person name="Glockner G."/>
            <person name="Hulsmann N."/>
            <person name="Schleicher M."/>
            <person name="Noegel A.A."/>
            <person name="Eichinger L."/>
            <person name="Gallinger C."/>
            <person name="Pawlowski J."/>
            <person name="Sierra R."/>
            <person name="Euteneuer U."/>
            <person name="Pillet L."/>
            <person name="Moustafa A."/>
            <person name="Platzer M."/>
            <person name="Groth M."/>
            <person name="Szafranski K."/>
            <person name="Schliwa M."/>
        </authorList>
    </citation>
    <scope>NUCLEOTIDE SEQUENCE [LARGE SCALE GENOMIC DNA]</scope>
</reference>